<feature type="transmembrane region" description="Helical" evidence="1">
    <location>
        <begin position="7"/>
        <end position="25"/>
    </location>
</feature>
<sequence length="399" mass="46168">MKLKSKISILIIFLTLAIYFSIGLLNNEDNLKIKTIKGDSNELDHININFGYVLNGYINSYYTINGSNKTKKTELIKLQKDSKNTNNLIDVSSGSDLIAHVGFEMNEESKDINFVIDEKKEDLEKGVFPSEGSDKEIEYEKLDMNNFTRTRYKVDKSTDDYYANILASKRYKKYLYVSVLYATSDSSENNKEYSSTIDIIKINPENKKIKTIKSINLSNYFSEKYQNIETIGVSYASKYEDKMYILVNVLNTNIGDNSNSKFHLLEYNLEENKESIMELKTDSKMALAKAKLEANKLYMVMSNDYDNSSITELNLLTYNILDKSLDEDKYVLDNREKRGIRSIEIDSNKIVAYTSRLNSILSWDNKFMLYIINKNSKEIVYEGELQFNSSNSMLEFEIK</sequence>
<dbReference type="RefSeq" id="WP_021366599.1">
    <property type="nucleotide sequence ID" value="NZ_BBYB01000069.1"/>
</dbReference>
<evidence type="ECO:0000256" key="1">
    <source>
        <dbReference type="SAM" id="Phobius"/>
    </source>
</evidence>
<evidence type="ECO:0000313" key="2">
    <source>
        <dbReference type="EMBL" id="CDS86835.1"/>
    </source>
</evidence>
<dbReference type="AlphaFoldDB" id="A0A069AG82"/>
<evidence type="ECO:0000313" key="4">
    <source>
        <dbReference type="EMBL" id="CDT82417.1"/>
    </source>
</evidence>
<dbReference type="EMBL" id="LK933540">
    <property type="protein sequence ID" value="CDT82417.1"/>
    <property type="molecule type" value="Genomic_DNA"/>
</dbReference>
<organism evidence="3">
    <name type="scientific">Clostridioides difficile</name>
    <name type="common">Peptoclostridium difficile</name>
    <dbReference type="NCBI Taxonomy" id="1496"/>
    <lineage>
        <taxon>Bacteria</taxon>
        <taxon>Bacillati</taxon>
        <taxon>Bacillota</taxon>
        <taxon>Clostridia</taxon>
        <taxon>Peptostreptococcales</taxon>
        <taxon>Peptostreptococcaceae</taxon>
        <taxon>Clostridioides</taxon>
    </lineage>
</organism>
<keyword evidence="1" id="KW-0472">Membrane</keyword>
<dbReference type="EMBL" id="LK932399">
    <property type="protein sequence ID" value="CDS86835.1"/>
    <property type="molecule type" value="Genomic_DNA"/>
</dbReference>
<dbReference type="EMBL" id="LK932515">
    <property type="protein sequence ID" value="CDS87166.1"/>
    <property type="molecule type" value="Genomic_DNA"/>
</dbReference>
<keyword evidence="1" id="KW-0812">Transmembrane</keyword>
<gene>
    <name evidence="4" type="ORF">BN1095_950021</name>
    <name evidence="3" type="ORF">BN1096_610046</name>
    <name evidence="2" type="ORF">BN1097_600042</name>
</gene>
<protein>
    <submittedName>
        <fullName evidence="3">Uncharacterized protein</fullName>
    </submittedName>
</protein>
<proteinExistence type="predicted"/>
<reference evidence="3" key="1">
    <citation type="submission" date="2014-07" db="EMBL/GenBank/DDBJ databases">
        <authorList>
            <person name="Monot Marc"/>
        </authorList>
    </citation>
    <scope>NUCLEOTIDE SEQUENCE</scope>
    <source>
        <strain evidence="4">7032989</strain>
        <strain evidence="2">7032994</strain>
    </source>
</reference>
<evidence type="ECO:0000313" key="3">
    <source>
        <dbReference type="EMBL" id="CDS87166.1"/>
    </source>
</evidence>
<accession>A0A069AG82</accession>
<keyword evidence="1" id="KW-1133">Transmembrane helix</keyword>
<name>A0A069AG82_CLODI</name>